<dbReference type="Pfam" id="PF07754">
    <property type="entry name" value="HVO_2753_ZBP"/>
    <property type="match status" value="1"/>
</dbReference>
<dbReference type="eggNOG" id="arCOG01989">
    <property type="taxonomic scope" value="Archaea"/>
</dbReference>
<name>A8MC81_CALMQ</name>
<dbReference type="PANTHER" id="PTHR40733">
    <property type="entry name" value="ZINC-RIBBON RNA-BINDING PROTEIN INVOLVED IN TRANSLATION-RELATED"/>
    <property type="match status" value="1"/>
</dbReference>
<evidence type="ECO:0000313" key="2">
    <source>
        <dbReference type="EMBL" id="ABW01387.1"/>
    </source>
</evidence>
<proteinExistence type="predicted"/>
<dbReference type="Proteomes" id="UP000001137">
    <property type="component" value="Chromosome"/>
</dbReference>
<dbReference type="InterPro" id="IPR044720">
    <property type="entry name" value="HVO_2753-like"/>
</dbReference>
<protein>
    <recommendedName>
        <fullName evidence="1">Small zinc finger protein HVO-2753-like zinc-binding pocket domain-containing protein</fullName>
    </recommendedName>
</protein>
<evidence type="ECO:0000313" key="3">
    <source>
        <dbReference type="Proteomes" id="UP000001137"/>
    </source>
</evidence>
<dbReference type="STRING" id="397948.Cmaq_0544"/>
<reference evidence="2 3" key="1">
    <citation type="submission" date="2007-10" db="EMBL/GenBank/DDBJ databases">
        <title>Complete sequence of Caldivirga maquilingensis IC-167.</title>
        <authorList>
            <consortium name="US DOE Joint Genome Institute"/>
            <person name="Copeland A."/>
            <person name="Lucas S."/>
            <person name="Lapidus A."/>
            <person name="Barry K."/>
            <person name="Glavina del Rio T."/>
            <person name="Dalin E."/>
            <person name="Tice H."/>
            <person name="Pitluck S."/>
            <person name="Saunders E."/>
            <person name="Brettin T."/>
            <person name="Bruce D."/>
            <person name="Detter J.C."/>
            <person name="Han C."/>
            <person name="Schmutz J."/>
            <person name="Larimer F."/>
            <person name="Land M."/>
            <person name="Hauser L."/>
            <person name="Kyrpides N."/>
            <person name="Ivanova N."/>
            <person name="Biddle J.F."/>
            <person name="Zhang Z."/>
            <person name="Fitz-Gibbon S.T."/>
            <person name="Lowe T.M."/>
            <person name="Saltikov C."/>
            <person name="House C.H."/>
            <person name="Richardson P."/>
        </authorList>
    </citation>
    <scope>NUCLEOTIDE SEQUENCE [LARGE SCALE GENOMIC DNA]</scope>
    <source>
        <strain evidence="3">ATCC 700844 / DSM 13496 / JCM 10307 / IC-167</strain>
    </source>
</reference>
<dbReference type="PANTHER" id="PTHR40733:SF1">
    <property type="entry name" value="SMALL ZINC FINGER PROTEIN HVO-2753-LIKE ZINC-BINDING POCKET DOMAIN-CONTAINING PROTEIN"/>
    <property type="match status" value="1"/>
</dbReference>
<sequence length="71" mass="8067">MAAVSARSRPRPKLYGPEVYYCTSCGSPIAPFKRATHFLCPNCGKYEIWRCERCRREGNTYKCPVCGFEGP</sequence>
<accession>A8MC81</accession>
<feature type="domain" description="Small zinc finger protein HVO-2753-like zinc-binding pocket" evidence="1">
    <location>
        <begin position="22"/>
        <end position="67"/>
    </location>
</feature>
<organism evidence="2 3">
    <name type="scientific">Caldivirga maquilingensis (strain ATCC 700844 / DSM 13496 / JCM 10307 / IC-167)</name>
    <dbReference type="NCBI Taxonomy" id="397948"/>
    <lineage>
        <taxon>Archaea</taxon>
        <taxon>Thermoproteota</taxon>
        <taxon>Thermoprotei</taxon>
        <taxon>Thermoproteales</taxon>
        <taxon>Thermoproteaceae</taxon>
        <taxon>Caldivirga</taxon>
    </lineage>
</organism>
<keyword evidence="3" id="KW-1185">Reference proteome</keyword>
<dbReference type="EMBL" id="CP000852">
    <property type="protein sequence ID" value="ABW01387.1"/>
    <property type="molecule type" value="Genomic_DNA"/>
</dbReference>
<dbReference type="KEGG" id="cma:Cmaq_0544"/>
<dbReference type="OrthoDB" id="35104at2157"/>
<gene>
    <name evidence="2" type="ordered locus">Cmaq_0544</name>
</gene>
<dbReference type="AlphaFoldDB" id="A8MC81"/>
<dbReference type="NCBIfam" id="NF011481">
    <property type="entry name" value="PRK14890.1"/>
    <property type="match status" value="1"/>
</dbReference>
<dbReference type="InterPro" id="IPR011668">
    <property type="entry name" value="HVO_2753-like_ZBP"/>
</dbReference>
<evidence type="ECO:0000259" key="1">
    <source>
        <dbReference type="Pfam" id="PF07754"/>
    </source>
</evidence>
<dbReference type="HOGENOM" id="CLU_196471_1_0_2"/>